<name>A0AAV7GAT2_DENCH</name>
<dbReference type="Proteomes" id="UP000775213">
    <property type="component" value="Unassembled WGS sequence"/>
</dbReference>
<evidence type="ECO:0000313" key="2">
    <source>
        <dbReference type="EMBL" id="KAH0452949.1"/>
    </source>
</evidence>
<accession>A0AAV7GAT2</accession>
<dbReference type="AlphaFoldDB" id="A0AAV7GAT2"/>
<feature type="signal peptide" evidence="1">
    <location>
        <begin position="1"/>
        <end position="21"/>
    </location>
</feature>
<comment type="caution">
    <text evidence="2">The sequence shown here is derived from an EMBL/GenBank/DDBJ whole genome shotgun (WGS) entry which is preliminary data.</text>
</comment>
<feature type="chain" id="PRO_5043428792" evidence="1">
    <location>
        <begin position="22"/>
        <end position="235"/>
    </location>
</feature>
<evidence type="ECO:0000313" key="3">
    <source>
        <dbReference type="Proteomes" id="UP000775213"/>
    </source>
</evidence>
<protein>
    <submittedName>
        <fullName evidence="2">Uncharacterized protein</fullName>
    </submittedName>
</protein>
<keyword evidence="1" id="KW-0732">Signal</keyword>
<evidence type="ECO:0000256" key="1">
    <source>
        <dbReference type="SAM" id="SignalP"/>
    </source>
</evidence>
<dbReference type="PANTHER" id="PTHR36806">
    <property type="entry name" value="ADENINE PHOSPHORIBOSYLTRANSFERASE"/>
    <property type="match status" value="1"/>
</dbReference>
<dbReference type="EMBL" id="JAGFBR010000016">
    <property type="protein sequence ID" value="KAH0452949.1"/>
    <property type="molecule type" value="Genomic_DNA"/>
</dbReference>
<organism evidence="2 3">
    <name type="scientific">Dendrobium chrysotoxum</name>
    <name type="common">Orchid</name>
    <dbReference type="NCBI Taxonomy" id="161865"/>
    <lineage>
        <taxon>Eukaryota</taxon>
        <taxon>Viridiplantae</taxon>
        <taxon>Streptophyta</taxon>
        <taxon>Embryophyta</taxon>
        <taxon>Tracheophyta</taxon>
        <taxon>Spermatophyta</taxon>
        <taxon>Magnoliopsida</taxon>
        <taxon>Liliopsida</taxon>
        <taxon>Asparagales</taxon>
        <taxon>Orchidaceae</taxon>
        <taxon>Epidendroideae</taxon>
        <taxon>Malaxideae</taxon>
        <taxon>Dendrobiinae</taxon>
        <taxon>Dendrobium</taxon>
    </lineage>
</organism>
<keyword evidence="3" id="KW-1185">Reference proteome</keyword>
<reference evidence="2 3" key="1">
    <citation type="journal article" date="2021" name="Hortic Res">
        <title>Chromosome-scale assembly of the Dendrobium chrysotoxum genome enhances the understanding of orchid evolution.</title>
        <authorList>
            <person name="Zhang Y."/>
            <person name="Zhang G.Q."/>
            <person name="Zhang D."/>
            <person name="Liu X.D."/>
            <person name="Xu X.Y."/>
            <person name="Sun W.H."/>
            <person name="Yu X."/>
            <person name="Zhu X."/>
            <person name="Wang Z.W."/>
            <person name="Zhao X."/>
            <person name="Zhong W.Y."/>
            <person name="Chen H."/>
            <person name="Yin W.L."/>
            <person name="Huang T."/>
            <person name="Niu S.C."/>
            <person name="Liu Z.J."/>
        </authorList>
    </citation>
    <scope>NUCLEOTIDE SEQUENCE [LARGE SCALE GENOMIC DNA]</scope>
    <source>
        <strain evidence="2">Lindl</strain>
    </source>
</reference>
<sequence length="235" mass="26152">MATQQSIPFIVLLLLLHHAECLRLGQWGTLISLSHSLMNRVANARAARGDQTAADRARKIADKIHSLGGVRGIWSAGSDFAWNYAFRGGIPSAETYRSASEIMALLAEFYRLESAEERAGWMLRKYSNLFDRSKSLFQALLRSFSRSGVLREVVLVMQKEVVEGELLRDCLEVGAADLEGLVRGVLREVVLVMQKEVVEGELLRDCLEVGAADLEGLVRVARDVFFSSSWSHSKL</sequence>
<gene>
    <name evidence="2" type="ORF">IEQ34_017273</name>
</gene>
<proteinExistence type="predicted"/>